<dbReference type="InterPro" id="IPR051906">
    <property type="entry name" value="TolC-like"/>
</dbReference>
<dbReference type="SUPFAM" id="SSF56954">
    <property type="entry name" value="Outer membrane efflux proteins (OEP)"/>
    <property type="match status" value="1"/>
</dbReference>
<dbReference type="AlphaFoldDB" id="A0AAU6SN51"/>
<dbReference type="GO" id="GO:0015562">
    <property type="term" value="F:efflux transmembrane transporter activity"/>
    <property type="evidence" value="ECO:0007669"/>
    <property type="project" value="InterPro"/>
</dbReference>
<evidence type="ECO:0000256" key="3">
    <source>
        <dbReference type="ARBA" id="ARBA00022448"/>
    </source>
</evidence>
<sequence>MSPAPDQPWVPRDEDKTALWSLAGSDDSQPTPTHVIPDFSIPENPARAQFRQNEFIDSEQRYGLPELIDLAQRTNPETRAAWQRARQAAIAVGMVESTYLPFIAASVVGGSQTVTVPLPEIFGQRHIDNTEQGSAQILSLQWLLFDFGQRKALTMEGQQVAVAANILFNGTHQKLIFDVSQAYYGYGAAIQRRSFAEEALHNAQDIQAAVAARADQGLATTMDVAQARQAVAQAKFRRIQAIGDERTAYYHLLSIVGVNSELNVDAANITQHPLPKPIDTPMDRLIQQALSQRPDVAASYAALQASKAGVDAAQAGYLPKVYLGASASWGSGNFDISGLPSISQQGSGNSVLLGITVPIYDGGLRSARVTEAKSRSEAAEDEFQRVQNAAVAEIIAAHNALRTAHEAYHAATELVAAASITYEAAIAAYRNDIGTIDAITVADTALLDARQAQGDAHVATLISSVNLAFIMGKLTSRESLL</sequence>
<proteinExistence type="inferred from homology"/>
<name>A0AAU6SN51_UNCXX</name>
<evidence type="ECO:0000256" key="6">
    <source>
        <dbReference type="ARBA" id="ARBA00023136"/>
    </source>
</evidence>
<accession>A0AAU6SN51</accession>
<dbReference type="InterPro" id="IPR003423">
    <property type="entry name" value="OMP_efflux"/>
</dbReference>
<keyword evidence="7" id="KW-0998">Cell outer membrane</keyword>
<dbReference type="GO" id="GO:1990281">
    <property type="term" value="C:efflux pump complex"/>
    <property type="evidence" value="ECO:0007669"/>
    <property type="project" value="TreeGrafter"/>
</dbReference>
<keyword evidence="5" id="KW-0812">Transmembrane</keyword>
<comment type="subcellular location">
    <subcellularLocation>
        <location evidence="1">Cell outer membrane</location>
    </subcellularLocation>
</comment>
<evidence type="ECO:0000256" key="7">
    <source>
        <dbReference type="ARBA" id="ARBA00023237"/>
    </source>
</evidence>
<evidence type="ECO:0000256" key="5">
    <source>
        <dbReference type="ARBA" id="ARBA00022692"/>
    </source>
</evidence>
<dbReference type="Pfam" id="PF02321">
    <property type="entry name" value="OEP"/>
    <property type="match status" value="2"/>
</dbReference>
<dbReference type="InterPro" id="IPR028351">
    <property type="entry name" value="CyaE"/>
</dbReference>
<dbReference type="PANTHER" id="PTHR30026">
    <property type="entry name" value="OUTER MEMBRANE PROTEIN TOLC"/>
    <property type="match status" value="1"/>
</dbReference>
<dbReference type="PIRSF" id="PIRSF001892">
    <property type="entry name" value="CyaE"/>
    <property type="match status" value="1"/>
</dbReference>
<dbReference type="PANTHER" id="PTHR30026:SF20">
    <property type="entry name" value="OUTER MEMBRANE PROTEIN TOLC"/>
    <property type="match status" value="1"/>
</dbReference>
<gene>
    <name evidence="8" type="ORF">MRN70_00450</name>
</gene>
<dbReference type="EMBL" id="CP095338">
    <property type="protein sequence ID" value="XAG21374.1"/>
    <property type="molecule type" value="Genomic_DNA"/>
</dbReference>
<organism evidence="8">
    <name type="scientific">bacterium 19PA01SH03</name>
    <dbReference type="NCBI Taxonomy" id="2920705"/>
    <lineage>
        <taxon>Bacteria</taxon>
    </lineage>
</organism>
<protein>
    <submittedName>
        <fullName evidence="8">TolC family protein</fullName>
    </submittedName>
</protein>
<evidence type="ECO:0000256" key="4">
    <source>
        <dbReference type="ARBA" id="ARBA00022452"/>
    </source>
</evidence>
<dbReference type="Gene3D" id="1.20.1600.10">
    <property type="entry name" value="Outer membrane efflux proteins (OEP)"/>
    <property type="match status" value="1"/>
</dbReference>
<evidence type="ECO:0000256" key="2">
    <source>
        <dbReference type="ARBA" id="ARBA00007613"/>
    </source>
</evidence>
<dbReference type="GO" id="GO:0009279">
    <property type="term" value="C:cell outer membrane"/>
    <property type="evidence" value="ECO:0007669"/>
    <property type="project" value="UniProtKB-SubCell"/>
</dbReference>
<reference evidence="8" key="1">
    <citation type="submission" date="2022-03" db="EMBL/GenBank/DDBJ databases">
        <title>Sea Food Isolates.</title>
        <authorList>
            <person name="Li c."/>
        </authorList>
    </citation>
    <scope>NUCLEOTIDE SEQUENCE</scope>
    <source>
        <strain evidence="8">19PA01SH03</strain>
    </source>
</reference>
<evidence type="ECO:0000313" key="8">
    <source>
        <dbReference type="EMBL" id="XAG21374.1"/>
    </source>
</evidence>
<keyword evidence="6" id="KW-0472">Membrane</keyword>
<comment type="similarity">
    <text evidence="2">Belongs to the outer membrane factor (OMF) (TC 1.B.17) family.</text>
</comment>
<dbReference type="GO" id="GO:0015288">
    <property type="term" value="F:porin activity"/>
    <property type="evidence" value="ECO:0007669"/>
    <property type="project" value="TreeGrafter"/>
</dbReference>
<keyword evidence="4" id="KW-1134">Transmembrane beta strand</keyword>
<evidence type="ECO:0000256" key="1">
    <source>
        <dbReference type="ARBA" id="ARBA00004442"/>
    </source>
</evidence>
<keyword evidence="3" id="KW-0813">Transport</keyword>